<dbReference type="Gene3D" id="3.90.920.10">
    <property type="entry name" value="DNA primase, PRIM domain"/>
    <property type="match status" value="1"/>
</dbReference>
<name>A0A9W6R2X6_9PSEU</name>
<keyword evidence="3" id="KW-1185">Reference proteome</keyword>
<dbReference type="AlphaFoldDB" id="A0A9W6R2X6"/>
<dbReference type="InterPro" id="IPR014145">
    <property type="entry name" value="LigD_pol_dom"/>
</dbReference>
<dbReference type="PANTHER" id="PTHR42705:SF2">
    <property type="entry name" value="BIFUNCTIONAL NON-HOMOLOGOUS END JOINING PROTEIN LIGD"/>
    <property type="match status" value="1"/>
</dbReference>
<dbReference type="InterPro" id="IPR033649">
    <property type="entry name" value="MtLigD_Pol-like"/>
</dbReference>
<organism evidence="2 3">
    <name type="scientific">Amycolatopsis taiwanensis</name>
    <dbReference type="NCBI Taxonomy" id="342230"/>
    <lineage>
        <taxon>Bacteria</taxon>
        <taxon>Bacillati</taxon>
        <taxon>Actinomycetota</taxon>
        <taxon>Actinomycetes</taxon>
        <taxon>Pseudonocardiales</taxon>
        <taxon>Pseudonocardiaceae</taxon>
        <taxon>Amycolatopsis</taxon>
    </lineage>
</organism>
<dbReference type="EMBL" id="BSTI01000006">
    <property type="protein sequence ID" value="GLY66535.1"/>
    <property type="molecule type" value="Genomic_DNA"/>
</dbReference>
<dbReference type="RefSeq" id="WP_285487308.1">
    <property type="nucleotide sequence ID" value="NZ_BSTI01000006.1"/>
</dbReference>
<evidence type="ECO:0000259" key="1">
    <source>
        <dbReference type="Pfam" id="PF21686"/>
    </source>
</evidence>
<dbReference type="PANTHER" id="PTHR42705">
    <property type="entry name" value="BIFUNCTIONAL NON-HOMOLOGOUS END JOINING PROTEIN LIGD"/>
    <property type="match status" value="1"/>
</dbReference>
<sequence length="312" mass="34714">MAQDRVTVQVAYRQLTLSNLDKVLYPRDGFTKAAVISYYSRIAPVLLPHLQDRPVTFVRYPDGVGNGAFFEKDVSRHAPDWVRTVRLTGSGSRGRGEPVDYPLLDDLPALVWAANLAALELHVPQWTVARDATRRNPDRLVFDLDPGAPATVVECCRAAERLREILVDDGLTPLAKTSGSKGLQIYCGVRTRQPADTSAYAKALAERLAHQTPDQVVSKMTKSLRRGKVLVDWSQNNPGKTTIAPYSLRGRERPTVSTPVTWDEVHACHRPDDLVFTAPEVLERVREHGDLFAELTETQAPLPHHRGHRGVP</sequence>
<feature type="domain" description="DNA ligase D polymerase" evidence="1">
    <location>
        <begin position="31"/>
        <end position="292"/>
    </location>
</feature>
<dbReference type="Proteomes" id="UP001165136">
    <property type="component" value="Unassembled WGS sequence"/>
</dbReference>
<dbReference type="InterPro" id="IPR052171">
    <property type="entry name" value="NHEJ_LigD"/>
</dbReference>
<evidence type="ECO:0000313" key="2">
    <source>
        <dbReference type="EMBL" id="GLY66535.1"/>
    </source>
</evidence>
<gene>
    <name evidence="2" type="ORF">Atai01_31540</name>
</gene>
<dbReference type="Pfam" id="PF21686">
    <property type="entry name" value="LigD_Prim-Pol"/>
    <property type="match status" value="1"/>
</dbReference>
<accession>A0A9W6R2X6</accession>
<evidence type="ECO:0000313" key="3">
    <source>
        <dbReference type="Proteomes" id="UP001165136"/>
    </source>
</evidence>
<comment type="caution">
    <text evidence="2">The sequence shown here is derived from an EMBL/GenBank/DDBJ whole genome shotgun (WGS) entry which is preliminary data.</text>
</comment>
<reference evidence="2" key="1">
    <citation type="submission" date="2023-03" db="EMBL/GenBank/DDBJ databases">
        <title>Amycolatopsis taiwanensis NBRC 103393.</title>
        <authorList>
            <person name="Ichikawa N."/>
            <person name="Sato H."/>
            <person name="Tonouchi N."/>
        </authorList>
    </citation>
    <scope>NUCLEOTIDE SEQUENCE</scope>
    <source>
        <strain evidence="2">NBRC 103393</strain>
    </source>
</reference>
<proteinExistence type="predicted"/>
<protein>
    <recommendedName>
        <fullName evidence="1">DNA ligase D polymerase domain-containing protein</fullName>
    </recommendedName>
</protein>
<dbReference type="NCBIfam" id="TIGR02778">
    <property type="entry name" value="ligD_pol"/>
    <property type="match status" value="1"/>
</dbReference>
<dbReference type="CDD" id="cd04863">
    <property type="entry name" value="MtLigD_Pol_like"/>
    <property type="match status" value="1"/>
</dbReference>